<reference evidence="10 11" key="1">
    <citation type="submission" date="2013-07" db="EMBL/GenBank/DDBJ databases">
        <authorList>
            <consortium name="DOE Joint Genome Institute"/>
            <person name="Reeve W."/>
            <person name="Huntemann M."/>
            <person name="Han J."/>
            <person name="Chen A."/>
            <person name="Kyrpides N."/>
            <person name="Mavromatis K."/>
            <person name="Markowitz V."/>
            <person name="Palaniappan K."/>
            <person name="Ivanova N."/>
            <person name="Schaumberg A."/>
            <person name="Pati A."/>
            <person name="Liolios K."/>
            <person name="Nordberg H.P."/>
            <person name="Cantor M.N."/>
            <person name="Hua S.X."/>
            <person name="Woyke T."/>
        </authorList>
    </citation>
    <scope>NUCLEOTIDE SEQUENCE [LARGE SCALE GENOMIC DNA]</scope>
    <source>
        <strain evidence="10 11">DSM 43889</strain>
    </source>
</reference>
<evidence type="ECO:0000256" key="5">
    <source>
        <dbReference type="ARBA" id="ARBA00022989"/>
    </source>
</evidence>
<gene>
    <name evidence="10" type="ORF">G443_004177</name>
</gene>
<dbReference type="InterPro" id="IPR003439">
    <property type="entry name" value="ABC_transporter-like_ATP-bd"/>
</dbReference>
<proteinExistence type="predicted"/>
<dbReference type="EMBL" id="AUBJ02000001">
    <property type="protein sequence ID" value="MCP2333907.1"/>
    <property type="molecule type" value="Genomic_DNA"/>
</dbReference>
<sequence>MSAEAGTGGRRRRRRSAAAAAEFDTATSAADRLPVATPRQVWRVLRGELARQPWTTSAALGACLLGNAFGLVAPWVLGDLVDTIAAGGPDADGSAVLWTVALIAGAALLGGLLTGVATALIARAGETVLARLRERVVDRALHLPTTTLERVGSGDLLSRVGDDVSIVGRIVTNQAAVLISAFFTVVLTVGGLLTLDWRLGLAGMVTLPMYVLSLRWYLPRSGPGYAAERVAIGERSQALVSSLHGVDAVHAHRLGEARMGLVTDRSARSRDISVRVFRLFTRFASGANRAECVGLVAIVVTGFLLVRADIVTVGATTAAALYFHRLFSPLGALLLSFDEVQSAGASLARLVGVARLPATPEPEAPPRPADAGLRIEGVSHRYDGGPLVVDDVTLVVEPGERVALVGASGAGKTTLAAIVAGLLDPAEGSVRVGGVPLAELGLRQLRRHVMLVSQDVHVFSGRLVDDVRLTAPDASEAEVLTALEAVGARRWAEGLPGGIETRVGEEGHPLTAPRAQQLALARLVLANPSVAILDEASAEAGSSGARDLEQAALAATEGRTSLVVAHRLPQAVAADRVVVMDHGRIVEVGSHEELVAAGGRYARLWAAWEGRDREPLPG</sequence>
<dbReference type="CDD" id="cd07346">
    <property type="entry name" value="ABC_6TM_exporters"/>
    <property type="match status" value="1"/>
</dbReference>
<keyword evidence="6 7" id="KW-0472">Membrane</keyword>
<dbReference type="Proteomes" id="UP000791080">
    <property type="component" value="Unassembled WGS sequence"/>
</dbReference>
<dbReference type="SUPFAM" id="SSF90123">
    <property type="entry name" value="ABC transporter transmembrane region"/>
    <property type="match status" value="1"/>
</dbReference>
<comment type="caution">
    <text evidence="10">The sequence shown here is derived from an EMBL/GenBank/DDBJ whole genome shotgun (WGS) entry which is preliminary data.</text>
</comment>
<keyword evidence="5 7" id="KW-1133">Transmembrane helix</keyword>
<evidence type="ECO:0000256" key="6">
    <source>
        <dbReference type="ARBA" id="ARBA00023136"/>
    </source>
</evidence>
<dbReference type="Gene3D" id="3.40.50.300">
    <property type="entry name" value="P-loop containing nucleotide triphosphate hydrolases"/>
    <property type="match status" value="1"/>
</dbReference>
<protein>
    <submittedName>
        <fullName evidence="10">ATP-binding cassette, subfamily C</fullName>
    </submittedName>
</protein>
<feature type="transmembrane region" description="Helical" evidence="7">
    <location>
        <begin position="175"/>
        <end position="193"/>
    </location>
</feature>
<evidence type="ECO:0000313" key="11">
    <source>
        <dbReference type="Proteomes" id="UP000791080"/>
    </source>
</evidence>
<comment type="subcellular location">
    <subcellularLocation>
        <location evidence="1">Cell membrane</location>
        <topology evidence="1">Multi-pass membrane protein</topology>
    </subcellularLocation>
</comment>
<dbReference type="PANTHER" id="PTHR24221:SF654">
    <property type="entry name" value="ATP-BINDING CASSETTE SUB-FAMILY B MEMBER 6"/>
    <property type="match status" value="1"/>
</dbReference>
<dbReference type="Gene3D" id="1.20.1560.10">
    <property type="entry name" value="ABC transporter type 1, transmembrane domain"/>
    <property type="match status" value="1"/>
</dbReference>
<keyword evidence="3" id="KW-0547">Nucleotide-binding</keyword>
<reference evidence="10 11" key="2">
    <citation type="submission" date="2022-06" db="EMBL/GenBank/DDBJ databases">
        <title>Genomic Encyclopedia of Type Strains, Phase I: the one thousand microbial genomes (KMG-I) project.</title>
        <authorList>
            <person name="Kyrpides N."/>
        </authorList>
    </citation>
    <scope>NUCLEOTIDE SEQUENCE [LARGE SCALE GENOMIC DNA]</scope>
    <source>
        <strain evidence="10 11">DSM 43889</strain>
    </source>
</reference>
<dbReference type="SUPFAM" id="SSF52540">
    <property type="entry name" value="P-loop containing nucleoside triphosphate hydrolases"/>
    <property type="match status" value="1"/>
</dbReference>
<dbReference type="Pfam" id="PF00664">
    <property type="entry name" value="ABC_membrane"/>
    <property type="match status" value="1"/>
</dbReference>
<dbReference type="PROSITE" id="PS50893">
    <property type="entry name" value="ABC_TRANSPORTER_2"/>
    <property type="match status" value="1"/>
</dbReference>
<organism evidence="10 11">
    <name type="scientific">Actinoalloteichus caeruleus DSM 43889</name>
    <dbReference type="NCBI Taxonomy" id="1120930"/>
    <lineage>
        <taxon>Bacteria</taxon>
        <taxon>Bacillati</taxon>
        <taxon>Actinomycetota</taxon>
        <taxon>Actinomycetes</taxon>
        <taxon>Pseudonocardiales</taxon>
        <taxon>Pseudonocardiaceae</taxon>
        <taxon>Actinoalloteichus</taxon>
        <taxon>Actinoalloteichus cyanogriseus</taxon>
    </lineage>
</organism>
<feature type="transmembrane region" description="Helical" evidence="7">
    <location>
        <begin position="97"/>
        <end position="122"/>
    </location>
</feature>
<keyword evidence="11" id="KW-1185">Reference proteome</keyword>
<dbReference type="InterPro" id="IPR036640">
    <property type="entry name" value="ABC1_TM_sf"/>
</dbReference>
<dbReference type="InterPro" id="IPR027417">
    <property type="entry name" value="P-loop_NTPase"/>
</dbReference>
<evidence type="ECO:0000259" key="8">
    <source>
        <dbReference type="PROSITE" id="PS50893"/>
    </source>
</evidence>
<dbReference type="InterPro" id="IPR003593">
    <property type="entry name" value="AAA+_ATPase"/>
</dbReference>
<evidence type="ECO:0000256" key="4">
    <source>
        <dbReference type="ARBA" id="ARBA00022840"/>
    </source>
</evidence>
<dbReference type="InterPro" id="IPR011527">
    <property type="entry name" value="ABC1_TM_dom"/>
</dbReference>
<dbReference type="Pfam" id="PF00005">
    <property type="entry name" value="ABC_tran"/>
    <property type="match status" value="1"/>
</dbReference>
<evidence type="ECO:0000313" key="10">
    <source>
        <dbReference type="EMBL" id="MCP2333907.1"/>
    </source>
</evidence>
<feature type="domain" description="ABC transporter" evidence="8">
    <location>
        <begin position="373"/>
        <end position="607"/>
    </location>
</feature>
<evidence type="ECO:0000256" key="1">
    <source>
        <dbReference type="ARBA" id="ARBA00004651"/>
    </source>
</evidence>
<dbReference type="RefSeq" id="WP_026419011.1">
    <property type="nucleotide sequence ID" value="NZ_AUBJ02000001.1"/>
</dbReference>
<evidence type="ECO:0000259" key="9">
    <source>
        <dbReference type="PROSITE" id="PS50929"/>
    </source>
</evidence>
<accession>A0ABT1JN01</accession>
<dbReference type="PANTHER" id="PTHR24221">
    <property type="entry name" value="ATP-BINDING CASSETTE SUB-FAMILY B"/>
    <property type="match status" value="1"/>
</dbReference>
<dbReference type="InterPro" id="IPR039421">
    <property type="entry name" value="Type_1_exporter"/>
</dbReference>
<feature type="domain" description="ABC transmembrane type-1" evidence="9">
    <location>
        <begin position="58"/>
        <end position="342"/>
    </location>
</feature>
<keyword evidence="2 7" id="KW-0812">Transmembrane</keyword>
<feature type="transmembrane region" description="Helical" evidence="7">
    <location>
        <begin position="58"/>
        <end position="77"/>
    </location>
</feature>
<dbReference type="PROSITE" id="PS50929">
    <property type="entry name" value="ABC_TM1F"/>
    <property type="match status" value="1"/>
</dbReference>
<name>A0ABT1JN01_ACTCY</name>
<dbReference type="SMART" id="SM00382">
    <property type="entry name" value="AAA"/>
    <property type="match status" value="1"/>
</dbReference>
<evidence type="ECO:0000256" key="2">
    <source>
        <dbReference type="ARBA" id="ARBA00022692"/>
    </source>
</evidence>
<evidence type="ECO:0000256" key="7">
    <source>
        <dbReference type="SAM" id="Phobius"/>
    </source>
</evidence>
<evidence type="ECO:0000256" key="3">
    <source>
        <dbReference type="ARBA" id="ARBA00022741"/>
    </source>
</evidence>
<dbReference type="GO" id="GO:0005524">
    <property type="term" value="F:ATP binding"/>
    <property type="evidence" value="ECO:0007669"/>
    <property type="project" value="UniProtKB-KW"/>
</dbReference>
<keyword evidence="4 10" id="KW-0067">ATP-binding</keyword>